<evidence type="ECO:0000313" key="3">
    <source>
        <dbReference type="Proteomes" id="UP000823598"/>
    </source>
</evidence>
<dbReference type="EMBL" id="JADIMC010000077">
    <property type="protein sequence ID" value="MBO8476684.1"/>
    <property type="molecule type" value="Genomic_DNA"/>
</dbReference>
<protein>
    <submittedName>
        <fullName evidence="2">Uncharacterized protein</fullName>
    </submittedName>
</protein>
<organism evidence="2 3">
    <name type="scientific">Candidatus Limisoma faecipullorum</name>
    <dbReference type="NCBI Taxonomy" id="2840854"/>
    <lineage>
        <taxon>Bacteria</taxon>
        <taxon>Pseudomonadati</taxon>
        <taxon>Bacteroidota</taxon>
        <taxon>Bacteroidia</taxon>
        <taxon>Bacteroidales</taxon>
        <taxon>Candidatus Limisoma</taxon>
    </lineage>
</organism>
<keyword evidence="1" id="KW-0812">Transmembrane</keyword>
<dbReference type="AlphaFoldDB" id="A0A9D9IPF5"/>
<keyword evidence="1" id="KW-0472">Membrane</keyword>
<sequence>MTKKINTTGIITLLIAIAYIIIPYDMDRIGWYGYIDDFFVFMAGYLLFFGSRGIHPRLKRLLYLIVGCSFIIAMLSLIAMIILS</sequence>
<reference evidence="2" key="2">
    <citation type="journal article" date="2021" name="PeerJ">
        <title>Extensive microbial diversity within the chicken gut microbiome revealed by metagenomics and culture.</title>
        <authorList>
            <person name="Gilroy R."/>
            <person name="Ravi A."/>
            <person name="Getino M."/>
            <person name="Pursley I."/>
            <person name="Horton D.L."/>
            <person name="Alikhan N.F."/>
            <person name="Baker D."/>
            <person name="Gharbi K."/>
            <person name="Hall N."/>
            <person name="Watson M."/>
            <person name="Adriaenssens E.M."/>
            <person name="Foster-Nyarko E."/>
            <person name="Jarju S."/>
            <person name="Secka A."/>
            <person name="Antonio M."/>
            <person name="Oren A."/>
            <person name="Chaudhuri R.R."/>
            <person name="La Ragione R."/>
            <person name="Hildebrand F."/>
            <person name="Pallen M.J."/>
        </authorList>
    </citation>
    <scope>NUCLEOTIDE SEQUENCE</scope>
    <source>
        <strain evidence="2">6919</strain>
    </source>
</reference>
<accession>A0A9D9IPF5</accession>
<feature type="transmembrane region" description="Helical" evidence="1">
    <location>
        <begin position="61"/>
        <end position="83"/>
    </location>
</feature>
<dbReference type="Proteomes" id="UP000823598">
    <property type="component" value="Unassembled WGS sequence"/>
</dbReference>
<proteinExistence type="predicted"/>
<name>A0A9D9IPF5_9BACT</name>
<keyword evidence="1" id="KW-1133">Transmembrane helix</keyword>
<gene>
    <name evidence="2" type="ORF">IAB88_06800</name>
</gene>
<reference evidence="2" key="1">
    <citation type="submission" date="2020-10" db="EMBL/GenBank/DDBJ databases">
        <authorList>
            <person name="Gilroy R."/>
        </authorList>
    </citation>
    <scope>NUCLEOTIDE SEQUENCE</scope>
    <source>
        <strain evidence="2">6919</strain>
    </source>
</reference>
<evidence type="ECO:0000256" key="1">
    <source>
        <dbReference type="SAM" id="Phobius"/>
    </source>
</evidence>
<comment type="caution">
    <text evidence="2">The sequence shown here is derived from an EMBL/GenBank/DDBJ whole genome shotgun (WGS) entry which is preliminary data.</text>
</comment>
<feature type="transmembrane region" description="Helical" evidence="1">
    <location>
        <begin position="7"/>
        <end position="24"/>
    </location>
</feature>
<feature type="transmembrane region" description="Helical" evidence="1">
    <location>
        <begin position="30"/>
        <end position="49"/>
    </location>
</feature>
<evidence type="ECO:0000313" key="2">
    <source>
        <dbReference type="EMBL" id="MBO8476684.1"/>
    </source>
</evidence>